<accession>A0ABW5E2X5</accession>
<dbReference type="RefSeq" id="WP_377092866.1">
    <property type="nucleotide sequence ID" value="NZ_JBHSJM010000001.1"/>
</dbReference>
<organism evidence="1 2">
    <name type="scientific">Rubritalea spongiae</name>
    <dbReference type="NCBI Taxonomy" id="430797"/>
    <lineage>
        <taxon>Bacteria</taxon>
        <taxon>Pseudomonadati</taxon>
        <taxon>Verrucomicrobiota</taxon>
        <taxon>Verrucomicrobiia</taxon>
        <taxon>Verrucomicrobiales</taxon>
        <taxon>Rubritaleaceae</taxon>
        <taxon>Rubritalea</taxon>
    </lineage>
</organism>
<dbReference type="Pfam" id="PF14094">
    <property type="entry name" value="DUF4272"/>
    <property type="match status" value="1"/>
</dbReference>
<proteinExistence type="predicted"/>
<name>A0ABW5E2X5_9BACT</name>
<dbReference type="InterPro" id="IPR025368">
    <property type="entry name" value="DUF4272"/>
</dbReference>
<gene>
    <name evidence="1" type="ORF">ACFSQZ_10695</name>
</gene>
<reference evidence="2" key="1">
    <citation type="journal article" date="2019" name="Int. J. Syst. Evol. Microbiol.">
        <title>The Global Catalogue of Microorganisms (GCM) 10K type strain sequencing project: providing services to taxonomists for standard genome sequencing and annotation.</title>
        <authorList>
            <consortium name="The Broad Institute Genomics Platform"/>
            <consortium name="The Broad Institute Genome Sequencing Center for Infectious Disease"/>
            <person name="Wu L."/>
            <person name="Ma J."/>
        </authorList>
    </citation>
    <scope>NUCLEOTIDE SEQUENCE [LARGE SCALE GENOMIC DNA]</scope>
    <source>
        <strain evidence="2">JCM 16545</strain>
    </source>
</reference>
<evidence type="ECO:0000313" key="1">
    <source>
        <dbReference type="EMBL" id="MFD2276938.1"/>
    </source>
</evidence>
<evidence type="ECO:0000313" key="2">
    <source>
        <dbReference type="Proteomes" id="UP001597297"/>
    </source>
</evidence>
<dbReference type="EMBL" id="JBHUJC010000034">
    <property type="protein sequence ID" value="MFD2276938.1"/>
    <property type="molecule type" value="Genomic_DNA"/>
</dbReference>
<dbReference type="Proteomes" id="UP001597297">
    <property type="component" value="Unassembled WGS sequence"/>
</dbReference>
<comment type="caution">
    <text evidence="1">The sequence shown here is derived from an EMBL/GenBank/DDBJ whole genome shotgun (WGS) entry which is preliminary data.</text>
</comment>
<keyword evidence="2" id="KW-1185">Reference proteome</keyword>
<protein>
    <submittedName>
        <fullName evidence="1">DUF4272 domain-containing protein</fullName>
    </submittedName>
</protein>
<sequence length="258" mass="29141">MKRLVPVFFAFSSVFAHSDEVGDSDPSSIESRKEYIEKLTHDAPSEEALARKQKSIAFLKGKGVPTIEHLPVVADSKSMKPRTTKEIAERLVACTLAAVGGETGDAKLMAQLVTEYKAEDLLSPDEADFIKNGLGDQQQRTQFSWRYERAWVLLWALGLIDDLEYPTNICDVSKIVGIIRDNSLDSLIEKAKPRSKTELLDAKDLIYRLHWATTEERVNKTFELPAELERGVVWERHAALNWLIGYMGQSWDEITTDT</sequence>